<evidence type="ECO:0000313" key="1">
    <source>
        <dbReference type="EMBL" id="MFC4129630.1"/>
    </source>
</evidence>
<dbReference type="RefSeq" id="WP_253759749.1">
    <property type="nucleotide sequence ID" value="NZ_JAMZDZ010000001.1"/>
</dbReference>
<dbReference type="EMBL" id="JBHSAY010000003">
    <property type="protein sequence ID" value="MFC4129630.1"/>
    <property type="molecule type" value="Genomic_DNA"/>
</dbReference>
<proteinExistence type="predicted"/>
<accession>A0ABV8LFF0</accession>
<gene>
    <name evidence="1" type="ORF">ACFOZ4_03330</name>
</gene>
<keyword evidence="2" id="KW-1185">Reference proteome</keyword>
<protein>
    <submittedName>
        <fullName evidence="1">Uncharacterized protein</fullName>
    </submittedName>
</protein>
<evidence type="ECO:0000313" key="2">
    <source>
        <dbReference type="Proteomes" id="UP001595816"/>
    </source>
</evidence>
<sequence>MAVVKALELAVALIALVTLPCAIAAMICADELIISVRESLRRRREHWLEQRILHQMERSLTPPRAFLAPVAALFATAGTAPVAAGTGRGGVPEEEAPHGWLAMPAAVWASITARLQEAAPPPPAPAAVTHLPFERIAADLRRLGSDRLGIGQRNDVWHGAVERAYDVKLREACRALGIVEHLEELADMDREIERLRIEGELIAAGVRLR</sequence>
<dbReference type="Proteomes" id="UP001595816">
    <property type="component" value="Unassembled WGS sequence"/>
</dbReference>
<organism evidence="1 2">
    <name type="scientific">Hamadaea flava</name>
    <dbReference type="NCBI Taxonomy" id="1742688"/>
    <lineage>
        <taxon>Bacteria</taxon>
        <taxon>Bacillati</taxon>
        <taxon>Actinomycetota</taxon>
        <taxon>Actinomycetes</taxon>
        <taxon>Micromonosporales</taxon>
        <taxon>Micromonosporaceae</taxon>
        <taxon>Hamadaea</taxon>
    </lineage>
</organism>
<comment type="caution">
    <text evidence="1">The sequence shown here is derived from an EMBL/GenBank/DDBJ whole genome shotgun (WGS) entry which is preliminary data.</text>
</comment>
<reference evidence="2" key="1">
    <citation type="journal article" date="2019" name="Int. J. Syst. Evol. Microbiol.">
        <title>The Global Catalogue of Microorganisms (GCM) 10K type strain sequencing project: providing services to taxonomists for standard genome sequencing and annotation.</title>
        <authorList>
            <consortium name="The Broad Institute Genomics Platform"/>
            <consortium name="The Broad Institute Genome Sequencing Center for Infectious Disease"/>
            <person name="Wu L."/>
            <person name="Ma J."/>
        </authorList>
    </citation>
    <scope>NUCLEOTIDE SEQUENCE [LARGE SCALE GENOMIC DNA]</scope>
    <source>
        <strain evidence="2">CGMCC 4.7289</strain>
    </source>
</reference>
<name>A0ABV8LFF0_9ACTN</name>